<keyword evidence="2" id="KW-1185">Reference proteome</keyword>
<gene>
    <name evidence="1" type="ORF">MERR_LOCUS10728</name>
</gene>
<organism evidence="1 2">
    <name type="scientific">Microthlaspi erraticum</name>
    <dbReference type="NCBI Taxonomy" id="1685480"/>
    <lineage>
        <taxon>Eukaryota</taxon>
        <taxon>Viridiplantae</taxon>
        <taxon>Streptophyta</taxon>
        <taxon>Embryophyta</taxon>
        <taxon>Tracheophyta</taxon>
        <taxon>Spermatophyta</taxon>
        <taxon>Magnoliopsida</taxon>
        <taxon>eudicotyledons</taxon>
        <taxon>Gunneridae</taxon>
        <taxon>Pentapetalae</taxon>
        <taxon>rosids</taxon>
        <taxon>malvids</taxon>
        <taxon>Brassicales</taxon>
        <taxon>Brassicaceae</taxon>
        <taxon>Coluteocarpeae</taxon>
        <taxon>Microthlaspi</taxon>
    </lineage>
</organism>
<dbReference type="OrthoDB" id="1832483at2759"/>
<dbReference type="Proteomes" id="UP000467841">
    <property type="component" value="Unassembled WGS sequence"/>
</dbReference>
<protein>
    <submittedName>
        <fullName evidence="1">Uncharacterized protein</fullName>
    </submittedName>
</protein>
<evidence type="ECO:0000313" key="1">
    <source>
        <dbReference type="EMBL" id="CAA7023493.1"/>
    </source>
</evidence>
<dbReference type="EMBL" id="CACVBM020000777">
    <property type="protein sequence ID" value="CAA7023493.1"/>
    <property type="molecule type" value="Genomic_DNA"/>
</dbReference>
<evidence type="ECO:0000313" key="2">
    <source>
        <dbReference type="Proteomes" id="UP000467841"/>
    </source>
</evidence>
<dbReference type="AlphaFoldDB" id="A0A6D2I4T8"/>
<accession>A0A6D2I4T8</accession>
<reference evidence="1" key="1">
    <citation type="submission" date="2020-01" db="EMBL/GenBank/DDBJ databases">
        <authorList>
            <person name="Mishra B."/>
        </authorList>
    </citation>
    <scope>NUCLEOTIDE SEQUENCE [LARGE SCALE GENOMIC DNA]</scope>
</reference>
<proteinExistence type="predicted"/>
<sequence length="106" mass="11546">MLRELTLLMFASNLKELHVGADQLEDIINKEKACEGGESGIVPFAKLVSLSWESTGAKEYLLESSTLSMSKGIQCNECPNLKKLPLDSQSGHGENGLVLIQRGKLD</sequence>
<comment type="caution">
    <text evidence="1">The sequence shown here is derived from an EMBL/GenBank/DDBJ whole genome shotgun (WGS) entry which is preliminary data.</text>
</comment>
<name>A0A6D2I4T8_9BRAS</name>